<dbReference type="Gene3D" id="1.10.260.40">
    <property type="entry name" value="lambda repressor-like DNA-binding domains"/>
    <property type="match status" value="1"/>
</dbReference>
<gene>
    <name evidence="1" type="ORF">GJR95_11845</name>
</gene>
<dbReference type="InterPro" id="IPR039060">
    <property type="entry name" value="Antitox_HigA"/>
</dbReference>
<dbReference type="EMBL" id="CP045997">
    <property type="protein sequence ID" value="QHV95654.1"/>
    <property type="molecule type" value="Genomic_DNA"/>
</dbReference>
<keyword evidence="2" id="KW-1185">Reference proteome</keyword>
<protein>
    <submittedName>
        <fullName evidence="1">Transcriptional regulator</fullName>
    </submittedName>
</protein>
<dbReference type="RefSeq" id="WP_162386064.1">
    <property type="nucleotide sequence ID" value="NZ_CP045997.1"/>
</dbReference>
<dbReference type="GO" id="GO:0006355">
    <property type="term" value="P:regulation of DNA-templated transcription"/>
    <property type="evidence" value="ECO:0007669"/>
    <property type="project" value="InterPro"/>
</dbReference>
<proteinExistence type="predicted"/>
<sequence length="148" mass="16884">MEALRYKIIKSEKQYSDYCTALETLVTGNDQGENTQDEIELLTYLIEKWDAEHNSFEDVDPIELLTALMSEKSLKAKDMTQILGVSKSLVSDILHYKKGLSKEIIRTLSGYFSISQEAFNRPYKLKVPANSHFKNASVMNTKKDLQLA</sequence>
<dbReference type="AlphaFoldDB" id="A0A6P1VSR7"/>
<organism evidence="1 2">
    <name type="scientific">Spirosoma endbachense</name>
    <dbReference type="NCBI Taxonomy" id="2666025"/>
    <lineage>
        <taxon>Bacteria</taxon>
        <taxon>Pseudomonadati</taxon>
        <taxon>Bacteroidota</taxon>
        <taxon>Cytophagia</taxon>
        <taxon>Cytophagales</taxon>
        <taxon>Cytophagaceae</taxon>
        <taxon>Spirosoma</taxon>
    </lineage>
</organism>
<dbReference type="KEGG" id="senf:GJR95_11845"/>
<reference evidence="1 2" key="1">
    <citation type="submission" date="2019-11" db="EMBL/GenBank/DDBJ databases">
        <title>Spirosoma endbachense sp. nov., isolated from a natural salt meadow.</title>
        <authorList>
            <person name="Rojas J."/>
            <person name="Ambika Manirajan B."/>
            <person name="Ratering S."/>
            <person name="Suarez C."/>
            <person name="Geissler-Plaum R."/>
            <person name="Schnell S."/>
        </authorList>
    </citation>
    <scope>NUCLEOTIDE SEQUENCE [LARGE SCALE GENOMIC DNA]</scope>
    <source>
        <strain evidence="1 2">I-24</strain>
    </source>
</reference>
<dbReference type="SUPFAM" id="SSF47413">
    <property type="entry name" value="lambda repressor-like DNA-binding domains"/>
    <property type="match status" value="1"/>
</dbReference>
<dbReference type="GO" id="GO:0001046">
    <property type="term" value="F:core promoter sequence-specific DNA binding"/>
    <property type="evidence" value="ECO:0007669"/>
    <property type="project" value="TreeGrafter"/>
</dbReference>
<dbReference type="Proteomes" id="UP000464577">
    <property type="component" value="Chromosome"/>
</dbReference>
<dbReference type="InterPro" id="IPR010982">
    <property type="entry name" value="Lambda_DNA-bd_dom_sf"/>
</dbReference>
<dbReference type="PANTHER" id="PTHR40455:SF1">
    <property type="entry name" value="ANTITOXIN HIGA"/>
    <property type="match status" value="1"/>
</dbReference>
<name>A0A6P1VSR7_9BACT</name>
<evidence type="ECO:0000313" key="1">
    <source>
        <dbReference type="EMBL" id="QHV95654.1"/>
    </source>
</evidence>
<accession>A0A6P1VSR7</accession>
<evidence type="ECO:0000313" key="2">
    <source>
        <dbReference type="Proteomes" id="UP000464577"/>
    </source>
</evidence>
<dbReference type="PANTHER" id="PTHR40455">
    <property type="entry name" value="ANTITOXIN HIGA"/>
    <property type="match status" value="1"/>
</dbReference>